<organism evidence="1 2">
    <name type="scientific">Lampropedia cohaerens</name>
    <dbReference type="NCBI Taxonomy" id="1610491"/>
    <lineage>
        <taxon>Bacteria</taxon>
        <taxon>Pseudomonadati</taxon>
        <taxon>Pseudomonadota</taxon>
        <taxon>Betaproteobacteria</taxon>
        <taxon>Burkholderiales</taxon>
        <taxon>Comamonadaceae</taxon>
        <taxon>Lampropedia</taxon>
    </lineage>
</organism>
<protein>
    <recommendedName>
        <fullName evidence="3">Oxidoreductase</fullName>
    </recommendedName>
</protein>
<comment type="caution">
    <text evidence="1">The sequence shown here is derived from an EMBL/GenBank/DDBJ whole genome shotgun (WGS) entry which is preliminary data.</text>
</comment>
<proteinExistence type="predicted"/>
<dbReference type="RefSeq" id="WP_046742030.1">
    <property type="nucleotide sequence ID" value="NZ_LBNQ01000025.1"/>
</dbReference>
<evidence type="ECO:0008006" key="3">
    <source>
        <dbReference type="Google" id="ProtNLM"/>
    </source>
</evidence>
<dbReference type="Proteomes" id="UP000050580">
    <property type="component" value="Unassembled WGS sequence"/>
</dbReference>
<gene>
    <name evidence="1" type="ORF">AAV94_09335</name>
</gene>
<name>A0A0U1PZ58_9BURK</name>
<evidence type="ECO:0000313" key="1">
    <source>
        <dbReference type="EMBL" id="KKW67809.1"/>
    </source>
</evidence>
<reference evidence="1 2" key="1">
    <citation type="submission" date="2015-05" db="EMBL/GenBank/DDBJ databases">
        <title>Draft genome sequence of Lampropedia sp. CT6, isolated from the microbial mat of a hot water spring, located at Manikaran, India.</title>
        <authorList>
            <person name="Tripathi C."/>
            <person name="Rani P."/>
            <person name="Mahato N.K."/>
            <person name="Lal R."/>
        </authorList>
    </citation>
    <scope>NUCLEOTIDE SEQUENCE [LARGE SCALE GENOMIC DNA]</scope>
    <source>
        <strain evidence="1 2">CT6</strain>
    </source>
</reference>
<dbReference type="OrthoDB" id="9800421at2"/>
<dbReference type="Pfam" id="PF06073">
    <property type="entry name" value="DUF934"/>
    <property type="match status" value="1"/>
</dbReference>
<sequence>MQFQILTHDQHEPAAEGDKHILVLPNDADVLDVPLEGVTRIDLVFPVFTDGRAFSQAYLLRRRRSFAGDIRATGDVLIDQLLQMKRSGFSTAVLKEGVDPGDAQRQLDRFPGFYQADAVHPQPHFAHQSAA</sequence>
<accession>A0A0U1PZ58</accession>
<keyword evidence="2" id="KW-1185">Reference proteome</keyword>
<dbReference type="EMBL" id="LBNQ01000025">
    <property type="protein sequence ID" value="KKW67809.1"/>
    <property type="molecule type" value="Genomic_DNA"/>
</dbReference>
<dbReference type="AlphaFoldDB" id="A0A0U1PZ58"/>
<dbReference type="InterPro" id="IPR008318">
    <property type="entry name" value="UCP030820"/>
</dbReference>
<dbReference type="PATRIC" id="fig|1610491.3.peg.1985"/>
<dbReference type="STRING" id="1610491.AAV94_09335"/>
<evidence type="ECO:0000313" key="2">
    <source>
        <dbReference type="Proteomes" id="UP000050580"/>
    </source>
</evidence>